<proteinExistence type="predicted"/>
<comment type="caution">
    <text evidence="2">The sequence shown here is derived from an EMBL/GenBank/DDBJ whole genome shotgun (WGS) entry which is preliminary data.</text>
</comment>
<evidence type="ECO:0000313" key="3">
    <source>
        <dbReference type="Proteomes" id="UP000617340"/>
    </source>
</evidence>
<gene>
    <name evidence="2" type="ORF">HZH68_007890</name>
</gene>
<evidence type="ECO:0000256" key="1">
    <source>
        <dbReference type="SAM" id="SignalP"/>
    </source>
</evidence>
<dbReference type="EMBL" id="JACSDZ010000007">
    <property type="protein sequence ID" value="KAF7399298.1"/>
    <property type="molecule type" value="Genomic_DNA"/>
</dbReference>
<feature type="chain" id="PRO_5032453146" evidence="1">
    <location>
        <begin position="21"/>
        <end position="78"/>
    </location>
</feature>
<dbReference type="Proteomes" id="UP000617340">
    <property type="component" value="Unassembled WGS sequence"/>
</dbReference>
<sequence>MRKIYFLAFLALLVFVAVSAQEEEADLDVQLKNSEKFFSVCDRGVRFCDKLCKKRGKKIGVCGIDGLCKCLGFLAEDN</sequence>
<evidence type="ECO:0000313" key="2">
    <source>
        <dbReference type="EMBL" id="KAF7399298.1"/>
    </source>
</evidence>
<name>A0A834K373_VESGE</name>
<organism evidence="2 3">
    <name type="scientific">Vespula germanica</name>
    <name type="common">German yellow jacket</name>
    <name type="synonym">Paravespula germanica</name>
    <dbReference type="NCBI Taxonomy" id="30212"/>
    <lineage>
        <taxon>Eukaryota</taxon>
        <taxon>Metazoa</taxon>
        <taxon>Ecdysozoa</taxon>
        <taxon>Arthropoda</taxon>
        <taxon>Hexapoda</taxon>
        <taxon>Insecta</taxon>
        <taxon>Pterygota</taxon>
        <taxon>Neoptera</taxon>
        <taxon>Endopterygota</taxon>
        <taxon>Hymenoptera</taxon>
        <taxon>Apocrita</taxon>
        <taxon>Aculeata</taxon>
        <taxon>Vespoidea</taxon>
        <taxon>Vespidae</taxon>
        <taxon>Vespinae</taxon>
        <taxon>Vespula</taxon>
    </lineage>
</organism>
<dbReference type="AlphaFoldDB" id="A0A834K373"/>
<reference evidence="2" key="1">
    <citation type="journal article" date="2020" name="G3 (Bethesda)">
        <title>High-Quality Assemblies for Three Invasive Social Wasps from the &lt;i&gt;Vespula&lt;/i&gt; Genus.</title>
        <authorList>
            <person name="Harrop T.W.R."/>
            <person name="Guhlin J."/>
            <person name="McLaughlin G.M."/>
            <person name="Permina E."/>
            <person name="Stockwell P."/>
            <person name="Gilligan J."/>
            <person name="Le Lec M.F."/>
            <person name="Gruber M.A.M."/>
            <person name="Quinn O."/>
            <person name="Lovegrove M."/>
            <person name="Duncan E.J."/>
            <person name="Remnant E.J."/>
            <person name="Van Eeckhoven J."/>
            <person name="Graham B."/>
            <person name="Knapp R.A."/>
            <person name="Langford K.W."/>
            <person name="Kronenberg Z."/>
            <person name="Press M.O."/>
            <person name="Eacker S.M."/>
            <person name="Wilson-Rankin E.E."/>
            <person name="Purcell J."/>
            <person name="Lester P.J."/>
            <person name="Dearden P.K."/>
        </authorList>
    </citation>
    <scope>NUCLEOTIDE SEQUENCE</scope>
    <source>
        <strain evidence="2">Linc-1</strain>
    </source>
</reference>
<feature type="signal peptide" evidence="1">
    <location>
        <begin position="1"/>
        <end position="20"/>
    </location>
</feature>
<accession>A0A834K373</accession>
<keyword evidence="3" id="KW-1185">Reference proteome</keyword>
<protein>
    <submittedName>
        <fullName evidence="2">Uncharacterized protein</fullName>
    </submittedName>
</protein>
<keyword evidence="1" id="KW-0732">Signal</keyword>